<sequence length="342" mass="37232">MVQFNGPFGKVGPAYFRDAIRNPPAEPSKDFEGKTVLVTGCNTGVGYEAALKIAGLRPKKLVLGTRTIAKGEATKMKILAQFPSLDKSVIQVLSIEYTSFDSVVKFAESVKKSTQTLDCVLLSAGVAMPSYQKSEGGWETALKINVLSAALLAIELLPLLKATPGSVLEFVGSMGHTHVTSEHVAPLIKDPSASTLAFFNSPDRWELEKGYCEPKLLLMFVLEGLVESLGGAEGRLAHPQDPVLLACCPGQCKTDLGRNFPLSMRLFMKVWNSFMARSADVGSRTLVTGLQQGAQANGRIWVNDAFDIRSPGVTETEWRALQKRVWAETVDVLKKYKPDLEI</sequence>
<name>A0A0U1LLF0_TALIS</name>
<dbReference type="EMBL" id="CVMT01000001">
    <property type="protein sequence ID" value="CRG83847.1"/>
    <property type="molecule type" value="Genomic_DNA"/>
</dbReference>
<dbReference type="Proteomes" id="UP000054383">
    <property type="component" value="Unassembled WGS sequence"/>
</dbReference>
<dbReference type="Gene3D" id="3.40.50.720">
    <property type="entry name" value="NAD(P)-binding Rossmann-like Domain"/>
    <property type="match status" value="1"/>
</dbReference>
<dbReference type="OrthoDB" id="542013at2759"/>
<accession>A0A0U1LLF0</accession>
<dbReference type="InterPro" id="IPR036291">
    <property type="entry name" value="NAD(P)-bd_dom_sf"/>
</dbReference>
<evidence type="ECO:0000313" key="2">
    <source>
        <dbReference type="EMBL" id="CRG83847.1"/>
    </source>
</evidence>
<proteinExistence type="predicted"/>
<dbReference type="STRING" id="28573.A0A0U1LLF0"/>
<organism evidence="2 3">
    <name type="scientific">Talaromyces islandicus</name>
    <name type="common">Penicillium islandicum</name>
    <dbReference type="NCBI Taxonomy" id="28573"/>
    <lineage>
        <taxon>Eukaryota</taxon>
        <taxon>Fungi</taxon>
        <taxon>Dikarya</taxon>
        <taxon>Ascomycota</taxon>
        <taxon>Pezizomycotina</taxon>
        <taxon>Eurotiomycetes</taxon>
        <taxon>Eurotiomycetidae</taxon>
        <taxon>Eurotiales</taxon>
        <taxon>Trichocomaceae</taxon>
        <taxon>Talaromyces</taxon>
        <taxon>Talaromyces sect. Islandici</taxon>
    </lineage>
</organism>
<gene>
    <name evidence="2" type="ORF">PISL3812_01203</name>
</gene>
<dbReference type="PANTHER" id="PTHR43157:SF22">
    <property type="entry name" value="SHORT-CHAIN DEHYDROGENASE_REDUCTASE PHMF"/>
    <property type="match status" value="1"/>
</dbReference>
<dbReference type="SUPFAM" id="SSF51735">
    <property type="entry name" value="NAD(P)-binding Rossmann-fold domains"/>
    <property type="match status" value="1"/>
</dbReference>
<evidence type="ECO:0000313" key="3">
    <source>
        <dbReference type="Proteomes" id="UP000054383"/>
    </source>
</evidence>
<protein>
    <recommendedName>
        <fullName evidence="4">WW domain-containing oxidoreductase</fullName>
    </recommendedName>
</protein>
<evidence type="ECO:0008006" key="4">
    <source>
        <dbReference type="Google" id="ProtNLM"/>
    </source>
</evidence>
<keyword evidence="3" id="KW-1185">Reference proteome</keyword>
<dbReference type="OMA" id="CNTGVGY"/>
<dbReference type="GO" id="GO:0016491">
    <property type="term" value="F:oxidoreductase activity"/>
    <property type="evidence" value="ECO:0007669"/>
    <property type="project" value="UniProtKB-KW"/>
</dbReference>
<evidence type="ECO:0000256" key="1">
    <source>
        <dbReference type="ARBA" id="ARBA00023002"/>
    </source>
</evidence>
<dbReference type="Pfam" id="PF00106">
    <property type="entry name" value="adh_short"/>
    <property type="match status" value="1"/>
</dbReference>
<dbReference type="PANTHER" id="PTHR43157">
    <property type="entry name" value="PHOSPHATIDYLINOSITOL-GLYCAN BIOSYNTHESIS CLASS F PROTEIN-RELATED"/>
    <property type="match status" value="1"/>
</dbReference>
<dbReference type="AlphaFoldDB" id="A0A0U1LLF0"/>
<keyword evidence="1" id="KW-0560">Oxidoreductase</keyword>
<dbReference type="InterPro" id="IPR002347">
    <property type="entry name" value="SDR_fam"/>
</dbReference>
<reference evidence="2 3" key="1">
    <citation type="submission" date="2015-04" db="EMBL/GenBank/DDBJ databases">
        <authorList>
            <person name="Syromyatnikov M.Y."/>
            <person name="Popov V.N."/>
        </authorList>
    </citation>
    <scope>NUCLEOTIDE SEQUENCE [LARGE SCALE GENOMIC DNA]</scope>
    <source>
        <strain evidence="2">WF-38-12</strain>
    </source>
</reference>